<evidence type="ECO:0000313" key="1">
    <source>
        <dbReference type="EMBL" id="GMQ64649.1"/>
    </source>
</evidence>
<gene>
    <name evidence="1" type="ORF">AN2V17_38870</name>
</gene>
<name>A0ACB5UQ31_9FIRM</name>
<dbReference type="Proteomes" id="UP001374599">
    <property type="component" value="Unassembled WGS sequence"/>
</dbReference>
<organism evidence="1 2">
    <name type="scientific">Vallitalea maricola</name>
    <dbReference type="NCBI Taxonomy" id="3074433"/>
    <lineage>
        <taxon>Bacteria</taxon>
        <taxon>Bacillati</taxon>
        <taxon>Bacillota</taxon>
        <taxon>Clostridia</taxon>
        <taxon>Lachnospirales</taxon>
        <taxon>Vallitaleaceae</taxon>
        <taxon>Vallitalea</taxon>
    </lineage>
</organism>
<evidence type="ECO:0000313" key="2">
    <source>
        <dbReference type="Proteomes" id="UP001374599"/>
    </source>
</evidence>
<reference evidence="1" key="1">
    <citation type="submission" date="2023-09" db="EMBL/GenBank/DDBJ databases">
        <title>Vallitalea sediminicola and Vallitalea maricola sp. nov., anaerobic bacteria isolated from marine sediment.</title>
        <authorList>
            <person name="Hirano S."/>
            <person name="Maeda A."/>
            <person name="Terahara T."/>
            <person name="Mori K."/>
            <person name="Hamada M."/>
            <person name="Matsumoto R."/>
            <person name="Kobayashi T."/>
        </authorList>
    </citation>
    <scope>NUCLEOTIDE SEQUENCE</scope>
    <source>
        <strain evidence="1">AN17-2</strain>
    </source>
</reference>
<keyword evidence="2" id="KW-1185">Reference proteome</keyword>
<sequence>MTKVFIFRGKAASGKSSLANRLAKELRITVFCKDDILEPIKVCEAIDDRGLRNEVCYRVLERLVQRSVDNGADIILDIGLGDRGLAEYFINQIDFKDSEVISFFVECKNMDEWKRRHEERIANPLPSQSFKSFDHVLSHYENFDGRLFKNEYEIDSSRSVSESFTELLRILNDKPRTIAMT</sequence>
<proteinExistence type="predicted"/>
<accession>A0ACB5UQ31</accession>
<dbReference type="EMBL" id="BTPU01000076">
    <property type="protein sequence ID" value="GMQ64649.1"/>
    <property type="molecule type" value="Genomic_DNA"/>
</dbReference>
<comment type="caution">
    <text evidence="1">The sequence shown here is derived from an EMBL/GenBank/DDBJ whole genome shotgun (WGS) entry which is preliminary data.</text>
</comment>
<protein>
    <submittedName>
        <fullName evidence="1">Uncharacterized protein</fullName>
    </submittedName>
</protein>